<name>A0A382CW12_9ZZZZ</name>
<evidence type="ECO:0000259" key="1">
    <source>
        <dbReference type="Pfam" id="PF00206"/>
    </source>
</evidence>
<dbReference type="SUPFAM" id="SSF48557">
    <property type="entry name" value="L-aspartase-like"/>
    <property type="match status" value="1"/>
</dbReference>
<evidence type="ECO:0000313" key="2">
    <source>
        <dbReference type="EMBL" id="SVB29721.1"/>
    </source>
</evidence>
<dbReference type="GO" id="GO:0004056">
    <property type="term" value="F:argininosuccinate lyase activity"/>
    <property type="evidence" value="ECO:0007669"/>
    <property type="project" value="InterPro"/>
</dbReference>
<gene>
    <name evidence="2" type="ORF">METZ01_LOCUS182575</name>
</gene>
<proteinExistence type="predicted"/>
<dbReference type="InterPro" id="IPR024083">
    <property type="entry name" value="Fumarase/histidase_N"/>
</dbReference>
<dbReference type="GO" id="GO:0042450">
    <property type="term" value="P:L-arginine biosynthetic process via ornithine"/>
    <property type="evidence" value="ECO:0007669"/>
    <property type="project" value="InterPro"/>
</dbReference>
<dbReference type="InterPro" id="IPR008948">
    <property type="entry name" value="L-Aspartase-like"/>
</dbReference>
<reference evidence="2" key="1">
    <citation type="submission" date="2018-05" db="EMBL/GenBank/DDBJ databases">
        <authorList>
            <person name="Lanie J.A."/>
            <person name="Ng W.-L."/>
            <person name="Kazmierczak K.M."/>
            <person name="Andrzejewski T.M."/>
            <person name="Davidsen T.M."/>
            <person name="Wayne K.J."/>
            <person name="Tettelin H."/>
            <person name="Glass J.I."/>
            <person name="Rusch D."/>
            <person name="Podicherti R."/>
            <person name="Tsui H.-C.T."/>
            <person name="Winkler M.E."/>
        </authorList>
    </citation>
    <scope>NUCLEOTIDE SEQUENCE</scope>
</reference>
<protein>
    <recommendedName>
        <fullName evidence="1">Fumarate lyase N-terminal domain-containing protein</fullName>
    </recommendedName>
</protein>
<dbReference type="GO" id="GO:0005829">
    <property type="term" value="C:cytosol"/>
    <property type="evidence" value="ECO:0007669"/>
    <property type="project" value="TreeGrafter"/>
</dbReference>
<dbReference type="InterPro" id="IPR009049">
    <property type="entry name" value="Argininosuccinate_lyase"/>
</dbReference>
<dbReference type="Gene3D" id="1.20.200.10">
    <property type="entry name" value="Fumarase/aspartase (Central domain)"/>
    <property type="match status" value="1"/>
</dbReference>
<dbReference type="EMBL" id="UINC01036168">
    <property type="protein sequence ID" value="SVB29721.1"/>
    <property type="molecule type" value="Genomic_DNA"/>
</dbReference>
<feature type="non-terminal residue" evidence="2">
    <location>
        <position position="160"/>
    </location>
</feature>
<dbReference type="AlphaFoldDB" id="A0A382CW12"/>
<dbReference type="Pfam" id="PF00206">
    <property type="entry name" value="Lyase_1"/>
    <property type="match status" value="1"/>
</dbReference>
<dbReference type="InterPro" id="IPR022761">
    <property type="entry name" value="Fumarate_lyase_N"/>
</dbReference>
<feature type="domain" description="Fumarate lyase N-terminal" evidence="1">
    <location>
        <begin position="72"/>
        <end position="160"/>
    </location>
</feature>
<dbReference type="PANTHER" id="PTHR43814:SF1">
    <property type="entry name" value="ARGININOSUCCINATE LYASE"/>
    <property type="match status" value="1"/>
</dbReference>
<dbReference type="Gene3D" id="1.10.275.10">
    <property type="entry name" value="Fumarase/aspartase (N-terminal domain)"/>
    <property type="match status" value="1"/>
</dbReference>
<organism evidence="2">
    <name type="scientific">marine metagenome</name>
    <dbReference type="NCBI Taxonomy" id="408172"/>
    <lineage>
        <taxon>unclassified sequences</taxon>
        <taxon>metagenomes</taxon>
        <taxon>ecological metagenomes</taxon>
    </lineage>
</organism>
<sequence>MEVRDGALLYSAMSLADLAHAVMLIETDIIPQESRVDLLKALLEMHNMSIEEIDFDNALVDVYTNRDHMLHQKTPDSAGWIQAGRPRREVSTLAYLIVTRAELLEVVKAVSTLMETLLDFSEEHLSTILPDYTYLQRAHPTSLAHYVLTFVQPMGRDLDR</sequence>
<dbReference type="PANTHER" id="PTHR43814">
    <property type="entry name" value="ARGININOSUCCINATE LYASE"/>
    <property type="match status" value="1"/>
</dbReference>
<accession>A0A382CW12</accession>